<evidence type="ECO:0000256" key="2">
    <source>
        <dbReference type="ARBA" id="ARBA00007688"/>
    </source>
</evidence>
<evidence type="ECO:0000256" key="1">
    <source>
        <dbReference type="ARBA" id="ARBA00004123"/>
    </source>
</evidence>
<dbReference type="EMBL" id="DS550122">
    <property type="protein sequence ID" value="EDR23886.1"/>
    <property type="molecule type" value="Genomic_DNA"/>
</dbReference>
<evidence type="ECO:0000313" key="8">
    <source>
        <dbReference type="Proteomes" id="UP000008076"/>
    </source>
</evidence>
<dbReference type="GO" id="GO:0016251">
    <property type="term" value="F:RNA polymerase II general transcription initiation factor activity"/>
    <property type="evidence" value="ECO:0007669"/>
    <property type="project" value="InterPro"/>
</dbReference>
<keyword evidence="4" id="KW-0804">Transcription</keyword>
<dbReference type="GO" id="GO:0051123">
    <property type="term" value="P:RNA polymerase II preinitiation complex assembly"/>
    <property type="evidence" value="ECO:0007669"/>
    <property type="project" value="TreeGrafter"/>
</dbReference>
<evidence type="ECO:0000256" key="4">
    <source>
        <dbReference type="ARBA" id="ARBA00023163"/>
    </source>
</evidence>
<proteinExistence type="inferred from homology"/>
<reference evidence="8" key="1">
    <citation type="submission" date="2007-12" db="EMBL/GenBank/DDBJ databases">
        <title>Annotation of Entamoeba dispar SAW760.</title>
        <authorList>
            <person name="Lorenzi H."/>
            <person name="Inman J."/>
            <person name="Schobel S."/>
            <person name="Amedeo P."/>
            <person name="Caler E."/>
        </authorList>
    </citation>
    <scope>NUCLEOTIDE SEQUENCE [LARGE SCALE GENOMIC DNA]</scope>
    <source>
        <strain evidence="8">ATCC PRA-260 / SAW760</strain>
    </source>
</reference>
<keyword evidence="7" id="KW-0648">Protein biosynthesis</keyword>
<dbReference type="CDD" id="cd08050">
    <property type="entry name" value="TAF6C"/>
    <property type="match status" value="1"/>
</dbReference>
<keyword evidence="7" id="KW-0396">Initiation factor</keyword>
<dbReference type="GO" id="GO:0046982">
    <property type="term" value="F:protein heterodimerization activity"/>
    <property type="evidence" value="ECO:0007669"/>
    <property type="project" value="InterPro"/>
</dbReference>
<dbReference type="VEuPathDB" id="AmoebaDB:EDI_217910"/>
<dbReference type="SUPFAM" id="SSF47113">
    <property type="entry name" value="Histone-fold"/>
    <property type="match status" value="1"/>
</dbReference>
<dbReference type="OrthoDB" id="361039at2759"/>
<dbReference type="RefSeq" id="XP_001739722.1">
    <property type="nucleotide sequence ID" value="XM_001739670.1"/>
</dbReference>
<dbReference type="PANTHER" id="PTHR10221">
    <property type="entry name" value="TRANSCRIPTION INITIATION FACTOR TFIID SUBUNIT 6"/>
    <property type="match status" value="1"/>
</dbReference>
<evidence type="ECO:0000313" key="7">
    <source>
        <dbReference type="EMBL" id="EDR23886.1"/>
    </source>
</evidence>
<dbReference type="Gene3D" id="1.25.40.770">
    <property type="entry name" value="TAF6, C-terminal HEAT repeat domain"/>
    <property type="match status" value="1"/>
</dbReference>
<dbReference type="Pfam" id="PF07571">
    <property type="entry name" value="TAF6_C"/>
    <property type="match status" value="1"/>
</dbReference>
<feature type="domain" description="TATA box binding protein associated factor (TAF) histone-like fold" evidence="6">
    <location>
        <begin position="4"/>
        <end position="70"/>
    </location>
</feature>
<dbReference type="GeneID" id="5884863"/>
<evidence type="ECO:0000256" key="3">
    <source>
        <dbReference type="ARBA" id="ARBA00023015"/>
    </source>
</evidence>
<dbReference type="InterPro" id="IPR011442">
    <property type="entry name" value="TAF6_C"/>
</dbReference>
<dbReference type="InterPro" id="IPR004823">
    <property type="entry name" value="TAF_TATA-bd_Histone-like_dom"/>
</dbReference>
<comment type="subcellular location">
    <subcellularLocation>
        <location evidence="1">Nucleus</location>
    </subcellularLocation>
</comment>
<evidence type="ECO:0000259" key="6">
    <source>
        <dbReference type="SMART" id="SM00803"/>
    </source>
</evidence>
<accession>B0ENK5</accession>
<keyword evidence="3" id="KW-0805">Transcription regulation</keyword>
<dbReference type="CDD" id="cd22917">
    <property type="entry name" value="HFD_TAF6-like"/>
    <property type="match status" value="1"/>
</dbReference>
<dbReference type="FunFam" id="1.25.40.770:FF:000001">
    <property type="entry name" value="Transcription initiation factor TFIID subunit 6"/>
    <property type="match status" value="1"/>
</dbReference>
<dbReference type="GO" id="GO:0003743">
    <property type="term" value="F:translation initiation factor activity"/>
    <property type="evidence" value="ECO:0007669"/>
    <property type="project" value="UniProtKB-KW"/>
</dbReference>
<gene>
    <name evidence="7" type="ORF">EDI_217910</name>
</gene>
<comment type="similarity">
    <text evidence="2">Belongs to the TAF6 family.</text>
</comment>
<dbReference type="InterPro" id="IPR009072">
    <property type="entry name" value="Histone-fold"/>
</dbReference>
<dbReference type="Gene3D" id="1.10.20.10">
    <property type="entry name" value="Histone, subunit A"/>
    <property type="match status" value="1"/>
</dbReference>
<dbReference type="InterPro" id="IPR016024">
    <property type="entry name" value="ARM-type_fold"/>
</dbReference>
<dbReference type="GO" id="GO:0003713">
    <property type="term" value="F:transcription coactivator activity"/>
    <property type="evidence" value="ECO:0007669"/>
    <property type="project" value="TreeGrafter"/>
</dbReference>
<dbReference type="KEGG" id="edi:EDI_217910"/>
<dbReference type="InterPro" id="IPR037796">
    <property type="entry name" value="TAF6"/>
</dbReference>
<dbReference type="PANTHER" id="PTHR10221:SF9">
    <property type="entry name" value="TRANSCRIPTION INITIATION FACTOR TFIID SUBUNIT 6"/>
    <property type="match status" value="1"/>
</dbReference>
<dbReference type="GO" id="GO:0000124">
    <property type="term" value="C:SAGA complex"/>
    <property type="evidence" value="ECO:0007669"/>
    <property type="project" value="InterPro"/>
</dbReference>
<evidence type="ECO:0000256" key="5">
    <source>
        <dbReference type="ARBA" id="ARBA00023242"/>
    </source>
</evidence>
<dbReference type="AlphaFoldDB" id="B0ENK5"/>
<dbReference type="InterPro" id="IPR046344">
    <property type="entry name" value="TAF6_C_sf"/>
</dbReference>
<dbReference type="GO" id="GO:0005669">
    <property type="term" value="C:transcription factor TFIID complex"/>
    <property type="evidence" value="ECO:0007669"/>
    <property type="project" value="InterPro"/>
</dbReference>
<keyword evidence="8" id="KW-1185">Reference proteome</keyword>
<sequence length="433" mass="49798">MTSQKIPLDFIKSMLTANGFEEMSDEMINLISEEAENSISELFNEATKFMRHSKRKMLTIQDINSALKLKKLEPYYGYNSSIPLYYQRLPSNHEMFVRQEQSIGLNEIIHCQFFPDIPRDINVGCHWLTVEGVQPLIPQNPSVVVQEKQKQEETIETKPIIQHSLSKELQMYYDMVVEILNTNNKEKIDECLDSVRTDSGLQQLTPYFIRYISNHTLANLGSLEILANMLSLVNAMRENQNINLEPYLHQLFPIILTLVVTKQIGTNSYDNHWNIRVQAAAIVKKLRDRYSEKYGRLHARLLQTYLQAITDATKPLTTQYGGIVGITAMGPRAVYHLLVPAMKSLKERYLGSSNECKMCLQALFDAAFMLAEKMKEMMMDSKQNVCDELRDKKKELVADEFNIDETFKTLHEIFGDVIVPTSLVDPTIKNITL</sequence>
<dbReference type="GO" id="GO:0046695">
    <property type="term" value="C:SLIK (SAGA-like) complex"/>
    <property type="evidence" value="ECO:0007669"/>
    <property type="project" value="InterPro"/>
</dbReference>
<dbReference type="SMART" id="SM00803">
    <property type="entry name" value="TAF"/>
    <property type="match status" value="1"/>
</dbReference>
<dbReference type="OMA" id="YFVQFIA"/>
<dbReference type="Pfam" id="PF02969">
    <property type="entry name" value="TAF"/>
    <property type="match status" value="1"/>
</dbReference>
<organism evidence="8">
    <name type="scientific">Entamoeba dispar (strain ATCC PRA-260 / SAW760)</name>
    <dbReference type="NCBI Taxonomy" id="370354"/>
    <lineage>
        <taxon>Eukaryota</taxon>
        <taxon>Amoebozoa</taxon>
        <taxon>Evosea</taxon>
        <taxon>Archamoebae</taxon>
        <taxon>Mastigamoebida</taxon>
        <taxon>Entamoebidae</taxon>
        <taxon>Entamoeba</taxon>
    </lineage>
</organism>
<dbReference type="Proteomes" id="UP000008076">
    <property type="component" value="Unassembled WGS sequence"/>
</dbReference>
<protein>
    <submittedName>
        <fullName evidence="7">Transcription initiation factor tfiid, putative</fullName>
    </submittedName>
</protein>
<dbReference type="eggNOG" id="KOG2549">
    <property type="taxonomic scope" value="Eukaryota"/>
</dbReference>
<dbReference type="SUPFAM" id="SSF48371">
    <property type="entry name" value="ARM repeat"/>
    <property type="match status" value="1"/>
</dbReference>
<keyword evidence="5" id="KW-0539">Nucleus</keyword>
<name>B0ENK5_ENTDS</name>